<evidence type="ECO:0000256" key="3">
    <source>
        <dbReference type="PROSITE-ProRule" id="PRU00035"/>
    </source>
</evidence>
<feature type="region of interest" description="Disordered" evidence="4">
    <location>
        <begin position="460"/>
        <end position="494"/>
    </location>
</feature>
<dbReference type="SMART" id="SM00297">
    <property type="entry name" value="BROMO"/>
    <property type="match status" value="2"/>
</dbReference>
<feature type="compositionally biased region" description="Basic and acidic residues" evidence="4">
    <location>
        <begin position="512"/>
        <end position="524"/>
    </location>
</feature>
<evidence type="ECO:0000259" key="5">
    <source>
        <dbReference type="PROSITE" id="PS50014"/>
    </source>
</evidence>
<feature type="compositionally biased region" description="Low complexity" evidence="4">
    <location>
        <begin position="749"/>
        <end position="779"/>
    </location>
</feature>
<dbReference type="SUPFAM" id="SSF47370">
    <property type="entry name" value="Bromodomain"/>
    <property type="match status" value="2"/>
</dbReference>
<dbReference type="PANTHER" id="PTHR22880">
    <property type="entry name" value="FALZ-RELATED BROMODOMAIN-CONTAINING PROTEINS"/>
    <property type="match status" value="1"/>
</dbReference>
<dbReference type="PANTHER" id="PTHR22880:SF225">
    <property type="entry name" value="BROMODOMAIN-CONTAINING PROTEIN BET-1-RELATED"/>
    <property type="match status" value="1"/>
</dbReference>
<feature type="region of interest" description="Disordered" evidence="4">
    <location>
        <begin position="873"/>
        <end position="1106"/>
    </location>
</feature>
<organism evidence="7 8">
    <name type="scientific">Mya arenaria</name>
    <name type="common">Soft-shell clam</name>
    <dbReference type="NCBI Taxonomy" id="6604"/>
    <lineage>
        <taxon>Eukaryota</taxon>
        <taxon>Metazoa</taxon>
        <taxon>Spiralia</taxon>
        <taxon>Lophotrochozoa</taxon>
        <taxon>Mollusca</taxon>
        <taxon>Bivalvia</taxon>
        <taxon>Autobranchia</taxon>
        <taxon>Heteroconchia</taxon>
        <taxon>Euheterodonta</taxon>
        <taxon>Imparidentia</taxon>
        <taxon>Neoheterodontei</taxon>
        <taxon>Myida</taxon>
        <taxon>Myoidea</taxon>
        <taxon>Myidae</taxon>
        <taxon>Mya</taxon>
    </lineage>
</organism>
<dbReference type="Proteomes" id="UP001164746">
    <property type="component" value="Chromosome 17"/>
</dbReference>
<keyword evidence="8" id="KW-1185">Reference proteome</keyword>
<dbReference type="CDD" id="cd05498">
    <property type="entry name" value="Bromo_Brdt_II_like"/>
    <property type="match status" value="1"/>
</dbReference>
<feature type="compositionally biased region" description="Acidic residues" evidence="4">
    <location>
        <begin position="478"/>
        <end position="488"/>
    </location>
</feature>
<reference evidence="7" key="1">
    <citation type="submission" date="2022-11" db="EMBL/GenBank/DDBJ databases">
        <title>Centuries of genome instability and evolution in soft-shell clam transmissible cancer (bioRxiv).</title>
        <authorList>
            <person name="Hart S.F.M."/>
            <person name="Yonemitsu M.A."/>
            <person name="Giersch R.M."/>
            <person name="Beal B.F."/>
            <person name="Arriagada G."/>
            <person name="Davis B.W."/>
            <person name="Ostrander E.A."/>
            <person name="Goff S.P."/>
            <person name="Metzger M.J."/>
        </authorList>
    </citation>
    <scope>NUCLEOTIDE SEQUENCE</scope>
    <source>
        <strain evidence="7">MELC-2E11</strain>
        <tissue evidence="7">Siphon/mantle</tissue>
    </source>
</reference>
<keyword evidence="2 3" id="KW-0103">Bromodomain</keyword>
<gene>
    <name evidence="7" type="ORF">MAR_032888</name>
</gene>
<dbReference type="PROSITE" id="PS50014">
    <property type="entry name" value="BROMODOMAIN_2"/>
    <property type="match status" value="2"/>
</dbReference>
<dbReference type="InterPro" id="IPR018359">
    <property type="entry name" value="Bromodomain_CS"/>
</dbReference>
<feature type="compositionally biased region" description="Basic and acidic residues" evidence="4">
    <location>
        <begin position="701"/>
        <end position="718"/>
    </location>
</feature>
<feature type="region of interest" description="Disordered" evidence="4">
    <location>
        <begin position="240"/>
        <end position="259"/>
    </location>
</feature>
<feature type="domain" description="Bromo" evidence="5">
    <location>
        <begin position="85"/>
        <end position="157"/>
    </location>
</feature>
<dbReference type="InterPro" id="IPR031354">
    <property type="entry name" value="BRD4_CDT"/>
</dbReference>
<dbReference type="CDD" id="cd05497">
    <property type="entry name" value="Bromo_Brdt_I_like"/>
    <property type="match status" value="1"/>
</dbReference>
<dbReference type="Gene3D" id="1.20.920.10">
    <property type="entry name" value="Bromodomain-like"/>
    <property type="match status" value="2"/>
</dbReference>
<sequence>MRGDSTESMTTSPVRRDSTSEYSNMSEPGKLEIDTETAGSAGLDTKAGGDNESDQNHVGANKSGRGRMTNQLQYLHKVVLLKGVWKHQFAWPFQVPVDPVKLNLPDYYDIIKQPMDLGTIKTRLETMYYHSAKECIQDFNQMFTNCYIYNKPGEDIVHMAQALEKVFLSKVAQMPANEEVATPASKKVIKKKTSTVSLRPHPPTANHVESSQVTTTSLAASKDVPLQAISAAATETTKKGVKRKADTTTPIPPMGDPYEPDFDDGIKDEKIPKMGSVKKPLGSGVKMTPNKVLPPGGANLSVLTTPVSEISAAKITPARRESNRQIKKPKRDLSEGEMDLIKKGKLTEQLKFCHNLTKEFFTKKHSAYAWPFYKPVDAVLLGLHDYHDIIKKPMDLATVKTKLENRQYASAQEFSDDVHTIFTNCYKYNPADSDVVLMARKMQEVFEARFARLPEEHSFDSYDKSSMKGDSDNSIGDSDSESGNESEEERERKLKELQDQVKELQEQLHRLTQEHLNKLKEKTERKKKKKKSRERAKERIEKIIPVPAANVIPVSVATTTPDLTNSVKKVTKSKPKTNKTPSDVQRKRKTSKGSGGKKVKVSSPPYQMQFDSDDEDNAKPMTYDEKRQLSLDINKLPGDKLGRVVHIIQSREPSLRDSNPDEIEIDFETLKPSTLRELEAYVMSCLKKKPRNYTKRTPGKSKQEVQQQKKNELEKRLMDVTGQLGGPSAKKPPKKEAGKDGAGGASRLTSSSSSGSDSESSSNSSSSSDSDSSEMSESGSPKKKKKTKTSSGKQNGLTSPNVKMSFGNKPGPSPAVKATLNSGAASAVSRDSPVNKRQGVPIGIQAVTVKPELGTAVTSADMPVKREPIARPVMHSLPQQPGSRPSNVAAPKPQMKTTALASQAPSASPPIIVSSPIKVQHDKEFMPAAQTASMKDKRAEPVPVFSMNDESSNSSPIQQQPPQQAVKPPPPGATHLPSGLGVMPSQASVPPVTSQASEQKKQEMTKPSLSQQQQQQQQQKKEKEERERIRMENERKREQEEEDALEKARLATLQTDMQAQKEAEKNRAEREKERRKEQERRRRQAMSNQIDMNEQSALMAQFEDGL</sequence>
<feature type="compositionally biased region" description="Low complexity" evidence="4">
    <location>
        <begin position="956"/>
        <end position="966"/>
    </location>
</feature>
<dbReference type="InterPro" id="IPR027353">
    <property type="entry name" value="NET_dom"/>
</dbReference>
<feature type="domain" description="NET" evidence="6">
    <location>
        <begin position="611"/>
        <end position="693"/>
    </location>
</feature>
<dbReference type="PROSITE" id="PS00633">
    <property type="entry name" value="BROMODOMAIN_1"/>
    <property type="match status" value="2"/>
</dbReference>
<feature type="compositionally biased region" description="Basic and acidic residues" evidence="4">
    <location>
        <begin position="1059"/>
        <end position="1080"/>
    </location>
</feature>
<feature type="region of interest" description="Disordered" evidence="4">
    <location>
        <begin position="191"/>
        <end position="214"/>
    </location>
</feature>
<feature type="compositionally biased region" description="Basic and acidic residues" evidence="4">
    <location>
        <begin position="460"/>
        <end position="471"/>
    </location>
</feature>
<dbReference type="InterPro" id="IPR001487">
    <property type="entry name" value="Bromodomain"/>
</dbReference>
<dbReference type="PRINTS" id="PR00503">
    <property type="entry name" value="BROMODOMAIN"/>
</dbReference>
<protein>
    <submittedName>
        <fullName evidence="7">BRDT-like protein</fullName>
    </submittedName>
</protein>
<dbReference type="InterPro" id="IPR036427">
    <property type="entry name" value="Bromodomain-like_sf"/>
</dbReference>
<feature type="compositionally biased region" description="Basic residues" evidence="4">
    <location>
        <begin position="687"/>
        <end position="699"/>
    </location>
</feature>
<keyword evidence="1" id="KW-0677">Repeat</keyword>
<feature type="compositionally biased region" description="Polar residues" evidence="4">
    <location>
        <begin position="1086"/>
        <end position="1098"/>
    </location>
</feature>
<evidence type="ECO:0000259" key="6">
    <source>
        <dbReference type="PROSITE" id="PS51525"/>
    </source>
</evidence>
<feature type="compositionally biased region" description="Low complexity" evidence="4">
    <location>
        <begin position="899"/>
        <end position="917"/>
    </location>
</feature>
<feature type="domain" description="Bromo" evidence="5">
    <location>
        <begin position="364"/>
        <end position="436"/>
    </location>
</feature>
<feature type="compositionally biased region" description="Basic residues" evidence="4">
    <location>
        <begin position="525"/>
        <end position="534"/>
    </location>
</feature>
<accession>A0ABY7GBK0</accession>
<evidence type="ECO:0000313" key="8">
    <source>
        <dbReference type="Proteomes" id="UP001164746"/>
    </source>
</evidence>
<name>A0ABY7GBK0_MYAAR</name>
<feature type="region of interest" description="Disordered" evidence="4">
    <location>
        <begin position="1"/>
        <end position="65"/>
    </location>
</feature>
<dbReference type="PROSITE" id="PS51525">
    <property type="entry name" value="NET"/>
    <property type="match status" value="1"/>
</dbReference>
<proteinExistence type="predicted"/>
<feature type="compositionally biased region" description="Polar residues" evidence="4">
    <location>
        <begin position="1"/>
        <end position="13"/>
    </location>
</feature>
<feature type="region of interest" description="Disordered" evidence="4">
    <location>
        <begin position="557"/>
        <end position="620"/>
    </location>
</feature>
<dbReference type="Pfam" id="PF17105">
    <property type="entry name" value="BRD4_CDT"/>
    <property type="match status" value="1"/>
</dbReference>
<feature type="region of interest" description="Disordered" evidence="4">
    <location>
        <begin position="687"/>
        <end position="837"/>
    </location>
</feature>
<feature type="compositionally biased region" description="Basic residues" evidence="4">
    <location>
        <begin position="586"/>
        <end position="600"/>
    </location>
</feature>
<evidence type="ECO:0000256" key="1">
    <source>
        <dbReference type="ARBA" id="ARBA00022737"/>
    </source>
</evidence>
<dbReference type="InterPro" id="IPR043508">
    <property type="entry name" value="Bromo_Brdt_I"/>
</dbReference>
<feature type="region of interest" description="Disordered" evidence="4">
    <location>
        <begin position="512"/>
        <end position="539"/>
    </location>
</feature>
<dbReference type="InterPro" id="IPR043509">
    <property type="entry name" value="Bromo_Brdt_II"/>
</dbReference>
<feature type="compositionally biased region" description="Basic and acidic residues" evidence="4">
    <location>
        <begin position="1019"/>
        <end position="1049"/>
    </location>
</feature>
<feature type="compositionally biased region" description="Polar residues" evidence="4">
    <location>
        <begin position="985"/>
        <end position="997"/>
    </location>
</feature>
<dbReference type="Pfam" id="PF00439">
    <property type="entry name" value="Bromodomain"/>
    <property type="match status" value="2"/>
</dbReference>
<evidence type="ECO:0000256" key="4">
    <source>
        <dbReference type="SAM" id="MobiDB-lite"/>
    </source>
</evidence>
<feature type="compositionally biased region" description="Polar residues" evidence="4">
    <location>
        <begin position="877"/>
        <end position="886"/>
    </location>
</feature>
<dbReference type="InterPro" id="IPR050935">
    <property type="entry name" value="Bromo_chromatin_reader"/>
</dbReference>
<dbReference type="EMBL" id="CP111028">
    <property type="protein sequence ID" value="WAR30346.1"/>
    <property type="molecule type" value="Genomic_DNA"/>
</dbReference>
<dbReference type="Pfam" id="PF17035">
    <property type="entry name" value="BET"/>
    <property type="match status" value="1"/>
</dbReference>
<evidence type="ECO:0000256" key="2">
    <source>
        <dbReference type="ARBA" id="ARBA00023117"/>
    </source>
</evidence>
<dbReference type="Gene3D" id="1.20.1270.220">
    <property type="match status" value="1"/>
</dbReference>
<evidence type="ECO:0000313" key="7">
    <source>
        <dbReference type="EMBL" id="WAR30346.1"/>
    </source>
</evidence>
<dbReference type="InterPro" id="IPR038336">
    <property type="entry name" value="NET_sf"/>
</dbReference>